<protein>
    <submittedName>
        <fullName evidence="1">Hydrolase</fullName>
    </submittedName>
</protein>
<dbReference type="InterPro" id="IPR006357">
    <property type="entry name" value="HAD-SF_hydro_IIA"/>
</dbReference>
<dbReference type="Pfam" id="PF13344">
    <property type="entry name" value="Hydrolase_6"/>
    <property type="match status" value="1"/>
</dbReference>
<reference evidence="1 2" key="1">
    <citation type="submission" date="2017-07" db="EMBL/GenBank/DDBJ databases">
        <title>Draft whole genome sequences of clinical Proprionibacteriaceae strains.</title>
        <authorList>
            <person name="Bernier A.-M."/>
            <person name="Bernard K."/>
            <person name="Domingo M.-C."/>
        </authorList>
    </citation>
    <scope>NUCLEOTIDE SEQUENCE [LARGE SCALE GENOMIC DNA]</scope>
    <source>
        <strain evidence="1 2">NML 160184</strain>
    </source>
</reference>
<name>A0A255EEN1_9ACTN</name>
<proteinExistence type="predicted"/>
<dbReference type="SUPFAM" id="SSF56784">
    <property type="entry name" value="HAD-like"/>
    <property type="match status" value="1"/>
</dbReference>
<dbReference type="Gene3D" id="3.40.50.1000">
    <property type="entry name" value="HAD superfamily/HAD-like"/>
    <property type="match status" value="2"/>
</dbReference>
<dbReference type="RefSeq" id="WP_094449685.1">
    <property type="nucleotide sequence ID" value="NZ_NMVI01000007.1"/>
</dbReference>
<dbReference type="AlphaFoldDB" id="A0A255EEN1"/>
<organism evidence="1 2">
    <name type="scientific">Parenemella sanctibonifatiensis</name>
    <dbReference type="NCBI Taxonomy" id="2016505"/>
    <lineage>
        <taxon>Bacteria</taxon>
        <taxon>Bacillati</taxon>
        <taxon>Actinomycetota</taxon>
        <taxon>Actinomycetes</taxon>
        <taxon>Propionibacteriales</taxon>
        <taxon>Propionibacteriaceae</taxon>
        <taxon>Parenemella</taxon>
    </lineage>
</organism>
<dbReference type="EMBL" id="NMVI01000007">
    <property type="protein sequence ID" value="OYN90004.1"/>
    <property type="molecule type" value="Genomic_DNA"/>
</dbReference>
<dbReference type="Proteomes" id="UP000216533">
    <property type="component" value="Unassembled WGS sequence"/>
</dbReference>
<dbReference type="InterPro" id="IPR036412">
    <property type="entry name" value="HAD-like_sf"/>
</dbReference>
<sequence>MSFADRYDLALFDLDGVVYLGPQAVTGAPEAISQLREHGVQIGFVTNNAARSPEAVAAHLTELGVTATADEVISSAPVTVGLMAERFPAGSKVLVVGTDNLAEQLTAVGLTPVRSAEDAPVAVVQGYNNDLDWRSLDEAALAIAAGAVWYATNGDLTRPTERGLVPGNGAAVAALAAAVELDPIVIGKPHPPLLLAALERFGTEPSRAVFVGDRLDTDIQGAVATGMDSLLVFTGTHGKQDLLTAAADRRPSLIGAGIATLLSEYQVTVEVDRAKVGAASADINGSELRWSADLDSEDGQYDLLRAALPLAWAAADRGHMVDPAPLAAALDKLR</sequence>
<evidence type="ECO:0000313" key="2">
    <source>
        <dbReference type="Proteomes" id="UP000216533"/>
    </source>
</evidence>
<dbReference type="PANTHER" id="PTHR19288">
    <property type="entry name" value="4-NITROPHENYLPHOSPHATASE-RELATED"/>
    <property type="match status" value="1"/>
</dbReference>
<keyword evidence="1" id="KW-0378">Hydrolase</keyword>
<dbReference type="GO" id="GO:0016791">
    <property type="term" value="F:phosphatase activity"/>
    <property type="evidence" value="ECO:0007669"/>
    <property type="project" value="TreeGrafter"/>
</dbReference>
<dbReference type="PANTHER" id="PTHR19288:SF95">
    <property type="entry name" value="D-GLYCEROL 3-PHOSPHATE PHOSPHATASE"/>
    <property type="match status" value="1"/>
</dbReference>
<dbReference type="InterPro" id="IPR023214">
    <property type="entry name" value="HAD_sf"/>
</dbReference>
<accession>A0A255EEN1</accession>
<dbReference type="NCBIfam" id="TIGR01460">
    <property type="entry name" value="HAD-SF-IIA"/>
    <property type="match status" value="1"/>
</dbReference>
<evidence type="ECO:0000313" key="1">
    <source>
        <dbReference type="EMBL" id="OYN90004.1"/>
    </source>
</evidence>
<comment type="caution">
    <text evidence="1">The sequence shown here is derived from an EMBL/GenBank/DDBJ whole genome shotgun (WGS) entry which is preliminary data.</text>
</comment>
<dbReference type="GO" id="GO:0005737">
    <property type="term" value="C:cytoplasm"/>
    <property type="evidence" value="ECO:0007669"/>
    <property type="project" value="TreeGrafter"/>
</dbReference>
<dbReference type="Pfam" id="PF13242">
    <property type="entry name" value="Hydrolase_like"/>
    <property type="match status" value="1"/>
</dbReference>
<gene>
    <name evidence="1" type="ORF">CGZ92_01850</name>
</gene>